<sequence length="411" mass="45216">MEVIHPRCAGLDVHKDVIVACVRCVTAPQHREVRSFGSTTSELLALADWLAEHGCTAVAMEATGVYWKPVWHVLEDEFELVLANAAHIRNVPGRKTDVNDATWIAELLAHGLIRPSFVPPRQIQELRDLTRTRKQLVREVSQHSLRIQKVLEDANLKLGSVLSDVLGKSGRAMLHAIIDGQDDPATLAALAQGTARHKTAELREALRGRVSEHHRDLLRLHLQVIDALQATLVNLDATVGKALAPIRSSARLLTTMPGVSDLTANVIVAEIGVDMARFPTAGHLISWAGLCPRSDESAGKRRITRVRHSGTWLKTTLVTAAWSAVRVKTGYLRAQCLRIKARRGAKKAILAVAASMLTAAYHMLRDGTEYRDLGAAFHDQHDRSKTIRRLLKRLSDLGCDVPLEPHMATAS</sequence>
<proteinExistence type="predicted"/>
<comment type="caution">
    <text evidence="3">The sequence shown here is derived from an EMBL/GenBank/DDBJ whole genome shotgun (WGS) entry which is preliminary data.</text>
</comment>
<dbReference type="PANTHER" id="PTHR33055:SF15">
    <property type="entry name" value="TRANSPOSASE-RELATED"/>
    <property type="match status" value="1"/>
</dbReference>
<dbReference type="GO" id="GO:0003677">
    <property type="term" value="F:DNA binding"/>
    <property type="evidence" value="ECO:0007669"/>
    <property type="project" value="InterPro"/>
</dbReference>
<feature type="domain" description="Transposase IS116/IS110/IS902 C-terminal" evidence="2">
    <location>
        <begin position="250"/>
        <end position="333"/>
    </location>
</feature>
<evidence type="ECO:0000313" key="3">
    <source>
        <dbReference type="EMBL" id="OIQ87708.1"/>
    </source>
</evidence>
<organism evidence="3">
    <name type="scientific">mine drainage metagenome</name>
    <dbReference type="NCBI Taxonomy" id="410659"/>
    <lineage>
        <taxon>unclassified sequences</taxon>
        <taxon>metagenomes</taxon>
        <taxon>ecological metagenomes</taxon>
    </lineage>
</organism>
<feature type="domain" description="Transposase IS110-like N-terminal" evidence="1">
    <location>
        <begin position="9"/>
        <end position="153"/>
    </location>
</feature>
<dbReference type="Pfam" id="PF01548">
    <property type="entry name" value="DEDD_Tnp_IS110"/>
    <property type="match status" value="1"/>
</dbReference>
<dbReference type="EMBL" id="MLJW01000408">
    <property type="protein sequence ID" value="OIQ87708.1"/>
    <property type="molecule type" value="Genomic_DNA"/>
</dbReference>
<dbReference type="PANTHER" id="PTHR33055">
    <property type="entry name" value="TRANSPOSASE FOR INSERTION SEQUENCE ELEMENT IS1111A"/>
    <property type="match status" value="1"/>
</dbReference>
<dbReference type="InterPro" id="IPR003346">
    <property type="entry name" value="Transposase_20"/>
</dbReference>
<name>A0A1J5R6P9_9ZZZZ</name>
<protein>
    <submittedName>
        <fullName evidence="3">Transposase IS116/IS110/IS902 family protein</fullName>
    </submittedName>
</protein>
<dbReference type="GO" id="GO:0006313">
    <property type="term" value="P:DNA transposition"/>
    <property type="evidence" value="ECO:0007669"/>
    <property type="project" value="InterPro"/>
</dbReference>
<dbReference type="GO" id="GO:0004803">
    <property type="term" value="F:transposase activity"/>
    <property type="evidence" value="ECO:0007669"/>
    <property type="project" value="InterPro"/>
</dbReference>
<dbReference type="InterPro" id="IPR002525">
    <property type="entry name" value="Transp_IS110-like_N"/>
</dbReference>
<accession>A0A1J5R6P9</accession>
<dbReference type="Pfam" id="PF02371">
    <property type="entry name" value="Transposase_20"/>
    <property type="match status" value="1"/>
</dbReference>
<dbReference type="InterPro" id="IPR047650">
    <property type="entry name" value="Transpos_IS110"/>
</dbReference>
<reference evidence="3" key="1">
    <citation type="submission" date="2016-10" db="EMBL/GenBank/DDBJ databases">
        <title>Sequence of Gallionella enrichment culture.</title>
        <authorList>
            <person name="Poehlein A."/>
            <person name="Muehling M."/>
            <person name="Daniel R."/>
        </authorList>
    </citation>
    <scope>NUCLEOTIDE SEQUENCE</scope>
</reference>
<dbReference type="AlphaFoldDB" id="A0A1J5R6P9"/>
<evidence type="ECO:0000259" key="1">
    <source>
        <dbReference type="Pfam" id="PF01548"/>
    </source>
</evidence>
<gene>
    <name evidence="3" type="ORF">GALL_304210</name>
</gene>
<dbReference type="NCBIfam" id="NF033542">
    <property type="entry name" value="transpos_IS110"/>
    <property type="match status" value="1"/>
</dbReference>
<evidence type="ECO:0000259" key="2">
    <source>
        <dbReference type="Pfam" id="PF02371"/>
    </source>
</evidence>